<dbReference type="PANTHER" id="PTHR10827">
    <property type="entry name" value="RETICULOCALBIN"/>
    <property type="match status" value="1"/>
</dbReference>
<proteinExistence type="predicted"/>
<evidence type="ECO:0000313" key="5">
    <source>
        <dbReference type="Proteomes" id="UP000037982"/>
    </source>
</evidence>
<dbReference type="Pfam" id="PF13499">
    <property type="entry name" value="EF-hand_7"/>
    <property type="match status" value="1"/>
</dbReference>
<dbReference type="PROSITE" id="PS00018">
    <property type="entry name" value="EF_HAND_1"/>
    <property type="match status" value="3"/>
</dbReference>
<keyword evidence="5" id="KW-1185">Reference proteome</keyword>
<dbReference type="AlphaFoldDB" id="A0A0N0GZ58"/>
<keyword evidence="1" id="KW-0479">Metal-binding</keyword>
<dbReference type="SUPFAM" id="SSF47473">
    <property type="entry name" value="EF-hand"/>
    <property type="match status" value="1"/>
</dbReference>
<sequence length="176" mass="18799">MNGIVAKRLVFAVLDTDGDGVISRDDYFTRIDRVTVATGRGDEDPMVVHARAAGERAWAAMDADGDGKMTLDEYLAWVGVEAFDTICSPALGALFDLVDTDADGVLDRPEFIVLRTALGNPPGNAEAAFDALDADGDGRVSRHDYLMSIRTHIAGEHSPAGAVLYSPETLETSGRE</sequence>
<dbReference type="Pfam" id="PF13202">
    <property type="entry name" value="EF-hand_5"/>
    <property type="match status" value="2"/>
</dbReference>
<dbReference type="InterPro" id="IPR002048">
    <property type="entry name" value="EF_hand_dom"/>
</dbReference>
<evidence type="ECO:0000256" key="1">
    <source>
        <dbReference type="ARBA" id="ARBA00022723"/>
    </source>
</evidence>
<feature type="domain" description="EF-hand" evidence="3">
    <location>
        <begin position="120"/>
        <end position="155"/>
    </location>
</feature>
<dbReference type="PROSITE" id="PS50222">
    <property type="entry name" value="EF_HAND_2"/>
    <property type="match status" value="3"/>
</dbReference>
<dbReference type="GO" id="GO:0005509">
    <property type="term" value="F:calcium ion binding"/>
    <property type="evidence" value="ECO:0007669"/>
    <property type="project" value="InterPro"/>
</dbReference>
<dbReference type="RefSeq" id="WP_053924878.1">
    <property type="nucleotide sequence ID" value="NZ_LGKG01000139.1"/>
</dbReference>
<dbReference type="EMBL" id="LGKG01000139">
    <property type="protein sequence ID" value="KPC62461.1"/>
    <property type="molecule type" value="Genomic_DNA"/>
</dbReference>
<dbReference type="Proteomes" id="UP000037982">
    <property type="component" value="Unassembled WGS sequence"/>
</dbReference>
<accession>A0A0N0GZ58</accession>
<organism evidence="4 5">
    <name type="scientific">Streptomyces chattanoogensis</name>
    <dbReference type="NCBI Taxonomy" id="66876"/>
    <lineage>
        <taxon>Bacteria</taxon>
        <taxon>Bacillati</taxon>
        <taxon>Actinomycetota</taxon>
        <taxon>Actinomycetes</taxon>
        <taxon>Kitasatosporales</taxon>
        <taxon>Streptomycetaceae</taxon>
        <taxon>Streptomyces</taxon>
    </lineage>
</organism>
<name>A0A0N0GZ58_9ACTN</name>
<evidence type="ECO:0000256" key="2">
    <source>
        <dbReference type="ARBA" id="ARBA00022737"/>
    </source>
</evidence>
<gene>
    <name evidence="4" type="ORF">ADL29_19210</name>
</gene>
<feature type="domain" description="EF-hand" evidence="3">
    <location>
        <begin position="49"/>
        <end position="84"/>
    </location>
</feature>
<dbReference type="SMART" id="SM00054">
    <property type="entry name" value="EFh"/>
    <property type="match status" value="4"/>
</dbReference>
<keyword evidence="2" id="KW-0677">Repeat</keyword>
<dbReference type="InterPro" id="IPR011992">
    <property type="entry name" value="EF-hand-dom_pair"/>
</dbReference>
<dbReference type="InterPro" id="IPR018247">
    <property type="entry name" value="EF_Hand_1_Ca_BS"/>
</dbReference>
<evidence type="ECO:0000259" key="3">
    <source>
        <dbReference type="PROSITE" id="PS50222"/>
    </source>
</evidence>
<comment type="caution">
    <text evidence="4">The sequence shown here is derived from an EMBL/GenBank/DDBJ whole genome shotgun (WGS) entry which is preliminary data.</text>
</comment>
<dbReference type="PANTHER" id="PTHR10827:SF98">
    <property type="entry name" value="45 KDA CALCIUM-BINDING PROTEIN"/>
    <property type="match status" value="1"/>
</dbReference>
<reference evidence="5" key="1">
    <citation type="submission" date="2015-07" db="EMBL/GenBank/DDBJ databases">
        <authorList>
            <person name="Ju K.-S."/>
            <person name="Doroghazi J.R."/>
            <person name="Metcalf W.W."/>
        </authorList>
    </citation>
    <scope>NUCLEOTIDE SEQUENCE [LARGE SCALE GENOMIC DNA]</scope>
    <source>
        <strain evidence="5">NRRL ISP-5002</strain>
    </source>
</reference>
<feature type="domain" description="EF-hand" evidence="3">
    <location>
        <begin position="10"/>
        <end position="37"/>
    </location>
</feature>
<evidence type="ECO:0000313" key="4">
    <source>
        <dbReference type="EMBL" id="KPC62461.1"/>
    </source>
</evidence>
<dbReference type="PATRIC" id="fig|66876.3.peg.4227"/>
<protein>
    <submittedName>
        <fullName evidence="4">Calcium-binding protein</fullName>
    </submittedName>
</protein>
<dbReference type="Gene3D" id="1.10.238.10">
    <property type="entry name" value="EF-hand"/>
    <property type="match status" value="1"/>
</dbReference>